<organism evidence="1 2">
    <name type="scientific">Araneus ventricosus</name>
    <name type="common">Orbweaver spider</name>
    <name type="synonym">Epeira ventricosa</name>
    <dbReference type="NCBI Taxonomy" id="182803"/>
    <lineage>
        <taxon>Eukaryota</taxon>
        <taxon>Metazoa</taxon>
        <taxon>Ecdysozoa</taxon>
        <taxon>Arthropoda</taxon>
        <taxon>Chelicerata</taxon>
        <taxon>Arachnida</taxon>
        <taxon>Araneae</taxon>
        <taxon>Araneomorphae</taxon>
        <taxon>Entelegynae</taxon>
        <taxon>Araneoidea</taxon>
        <taxon>Araneidae</taxon>
        <taxon>Araneus</taxon>
    </lineage>
</organism>
<proteinExistence type="predicted"/>
<accession>A0A4Y2X264</accession>
<protein>
    <submittedName>
        <fullName evidence="1">Uncharacterized protein</fullName>
    </submittedName>
</protein>
<evidence type="ECO:0000313" key="2">
    <source>
        <dbReference type="Proteomes" id="UP000499080"/>
    </source>
</evidence>
<sequence>MPAIVPGNYRMRLKRSKGSELQKSSRMNIANYQHLPSITLIELHWHMKGKQDVVKLECLLTIAPQRMHELRFMKWFDETNKKDCTSVMMFVMFVSST</sequence>
<dbReference type="AlphaFoldDB" id="A0A4Y2X264"/>
<dbReference type="Proteomes" id="UP000499080">
    <property type="component" value="Unassembled WGS sequence"/>
</dbReference>
<reference evidence="1 2" key="1">
    <citation type="journal article" date="2019" name="Sci. Rep.">
        <title>Orb-weaving spider Araneus ventricosus genome elucidates the spidroin gene catalogue.</title>
        <authorList>
            <person name="Kono N."/>
            <person name="Nakamura H."/>
            <person name="Ohtoshi R."/>
            <person name="Moran D.A.P."/>
            <person name="Shinohara A."/>
            <person name="Yoshida Y."/>
            <person name="Fujiwara M."/>
            <person name="Mori M."/>
            <person name="Tomita M."/>
            <person name="Arakawa K."/>
        </authorList>
    </citation>
    <scope>NUCLEOTIDE SEQUENCE [LARGE SCALE GENOMIC DNA]</scope>
</reference>
<dbReference type="EMBL" id="BGPR01070134">
    <property type="protein sequence ID" value="GBO43631.1"/>
    <property type="molecule type" value="Genomic_DNA"/>
</dbReference>
<gene>
    <name evidence="1" type="ORF">AVEN_150958_1</name>
</gene>
<keyword evidence="2" id="KW-1185">Reference proteome</keyword>
<evidence type="ECO:0000313" key="1">
    <source>
        <dbReference type="EMBL" id="GBO43631.1"/>
    </source>
</evidence>
<comment type="caution">
    <text evidence="1">The sequence shown here is derived from an EMBL/GenBank/DDBJ whole genome shotgun (WGS) entry which is preliminary data.</text>
</comment>
<name>A0A4Y2X264_ARAVE</name>